<feature type="transmembrane region" description="Helical" evidence="1">
    <location>
        <begin position="64"/>
        <end position="88"/>
    </location>
</feature>
<keyword evidence="1" id="KW-1133">Transmembrane helix</keyword>
<evidence type="ECO:0000313" key="3">
    <source>
        <dbReference type="EMBL" id="MCZ3373178.1"/>
    </source>
</evidence>
<gene>
    <name evidence="3" type="ORF">O3H35_11085</name>
    <name evidence="2" type="ORF">O3H54_05985</name>
</gene>
<feature type="transmembrane region" description="Helical" evidence="1">
    <location>
        <begin position="270"/>
        <end position="297"/>
    </location>
</feature>
<sequence length="309" mass="31995">MVDVKEIKSVELAPFTLMSSSIHAILAFIAAIITLIAFGIIAALVPQASIFGSIITSAGAALIIIYPIAAFFTYLAISFFTILLYNALAPRVGGIKLGLEGNEVANVPVVSFSLILAVIEAIWAFIIGVFLAAAITPVFTALSSSIPVVSQAIANATNATNMTIPTGQAVAAGGVFLAIILIIGLPIMAFIFGFIGNALAAIFYNYIATKVSKIQLNFDAVTGTLKNLTSIPVVPTSLAVAIVFTIFGLIRGLSDLASLSANGNVSGGVGALIASIVGYFVMYFIGTALITIFYNALAPRIGAVKLELE</sequence>
<feature type="transmembrane region" description="Helical" evidence="1">
    <location>
        <begin position="228"/>
        <end position="250"/>
    </location>
</feature>
<comment type="caution">
    <text evidence="3">The sequence shown here is derived from an EMBL/GenBank/DDBJ whole genome shotgun (WGS) entry which is preliminary data.</text>
</comment>
<feature type="transmembrane region" description="Helical" evidence="1">
    <location>
        <begin position="21"/>
        <end position="44"/>
    </location>
</feature>
<accession>A0A9E5A874</accession>
<dbReference type="Proteomes" id="UP001068021">
    <property type="component" value="Unassembled WGS sequence"/>
</dbReference>
<feature type="transmembrane region" description="Helical" evidence="1">
    <location>
        <begin position="175"/>
        <end position="207"/>
    </location>
</feature>
<evidence type="ECO:0000313" key="2">
    <source>
        <dbReference type="EMBL" id="MCZ3365427.1"/>
    </source>
</evidence>
<organism evidence="3">
    <name type="scientific">Methanobacterium veterum</name>
    <dbReference type="NCBI Taxonomy" id="408577"/>
    <lineage>
        <taxon>Archaea</taxon>
        <taxon>Methanobacteriati</taxon>
        <taxon>Methanobacteriota</taxon>
        <taxon>Methanomada group</taxon>
        <taxon>Methanobacteria</taxon>
        <taxon>Methanobacteriales</taxon>
        <taxon>Methanobacteriaceae</taxon>
        <taxon>Methanobacterium</taxon>
    </lineage>
</organism>
<feature type="transmembrane region" description="Helical" evidence="1">
    <location>
        <begin position="109"/>
        <end position="135"/>
    </location>
</feature>
<keyword evidence="4" id="KW-1185">Reference proteome</keyword>
<dbReference type="Proteomes" id="UP001074446">
    <property type="component" value="Unassembled WGS sequence"/>
</dbReference>
<name>A0A9E5A874_9EURY</name>
<protein>
    <submittedName>
        <fullName evidence="3">Uncharacterized protein</fullName>
    </submittedName>
</protein>
<evidence type="ECO:0000313" key="4">
    <source>
        <dbReference type="Proteomes" id="UP001068021"/>
    </source>
</evidence>
<proteinExistence type="predicted"/>
<evidence type="ECO:0000256" key="1">
    <source>
        <dbReference type="SAM" id="Phobius"/>
    </source>
</evidence>
<dbReference type="RefSeq" id="WP_048081592.1">
    <property type="nucleotide sequence ID" value="NZ_JAPVER010000020.1"/>
</dbReference>
<keyword evidence="1" id="KW-0812">Transmembrane</keyword>
<reference evidence="3" key="1">
    <citation type="submission" date="2022-12" db="EMBL/GenBank/DDBJ databases">
        <title>Reclassification of two methanogenic archaea species isolated from the Kolyma lowland permafrost.</title>
        <authorList>
            <person name="Trubitsyn V.E."/>
            <person name="Rivkina E.M."/>
            <person name="Shcherbakova V.A."/>
        </authorList>
    </citation>
    <scope>NUCLEOTIDE SEQUENCE</scope>
    <source>
        <strain evidence="2">M2</strain>
        <strain evidence="3">MK4</strain>
    </source>
</reference>
<dbReference type="EMBL" id="JAPVES010000030">
    <property type="protein sequence ID" value="MCZ3373178.1"/>
    <property type="molecule type" value="Genomic_DNA"/>
</dbReference>
<dbReference type="EMBL" id="JAPVER010000020">
    <property type="protein sequence ID" value="MCZ3365427.1"/>
    <property type="molecule type" value="Genomic_DNA"/>
</dbReference>
<keyword evidence="1" id="KW-0472">Membrane</keyword>
<dbReference type="AlphaFoldDB" id="A0A9E5A874"/>